<dbReference type="SUPFAM" id="SSF54236">
    <property type="entry name" value="Ubiquitin-like"/>
    <property type="match status" value="1"/>
</dbReference>
<dbReference type="PROSITE" id="PS50053">
    <property type="entry name" value="UBIQUITIN_2"/>
    <property type="match status" value="1"/>
</dbReference>
<gene>
    <name evidence="3" type="ORF">PGLA2088_LOCUS42605</name>
</gene>
<feature type="signal peptide" evidence="1">
    <location>
        <begin position="1"/>
        <end position="25"/>
    </location>
</feature>
<reference evidence="3" key="1">
    <citation type="submission" date="2021-02" db="EMBL/GenBank/DDBJ databases">
        <authorList>
            <person name="Dougan E. K."/>
            <person name="Rhodes N."/>
            <person name="Thang M."/>
            <person name="Chan C."/>
        </authorList>
    </citation>
    <scope>NUCLEOTIDE SEQUENCE</scope>
</reference>
<dbReference type="Gene3D" id="3.10.20.90">
    <property type="entry name" value="Phosphatidylinositol 3-kinase Catalytic Subunit, Chain A, domain 1"/>
    <property type="match status" value="1"/>
</dbReference>
<name>A0A813L838_POLGL</name>
<dbReference type="EMBL" id="CAJNNW010034399">
    <property type="protein sequence ID" value="CAE8722556.1"/>
    <property type="molecule type" value="Genomic_DNA"/>
</dbReference>
<feature type="non-terminal residue" evidence="3">
    <location>
        <position position="1"/>
    </location>
</feature>
<evidence type="ECO:0000313" key="4">
    <source>
        <dbReference type="Proteomes" id="UP000626109"/>
    </source>
</evidence>
<sequence>QQQQLMLLCCLVVLLCLSMGWLSQGKHWLPVDWLKRVSVAALCLSESSFTYETPVEETITVDDLTIKLGKNGNSPRASSPCNRTRVFVKTPFGDTLPADVDLAWTVGRALQHIFMPCGLKESEVFDLAACGLRFRGKHLCQERTLKACGAEIGSVLHLQLDQFSSL</sequence>
<dbReference type="InterPro" id="IPR029071">
    <property type="entry name" value="Ubiquitin-like_domsf"/>
</dbReference>
<proteinExistence type="predicted"/>
<evidence type="ECO:0000259" key="2">
    <source>
        <dbReference type="PROSITE" id="PS50053"/>
    </source>
</evidence>
<evidence type="ECO:0000256" key="1">
    <source>
        <dbReference type="SAM" id="SignalP"/>
    </source>
</evidence>
<protein>
    <recommendedName>
        <fullName evidence="2">Ubiquitin-like domain-containing protein</fullName>
    </recommendedName>
</protein>
<comment type="caution">
    <text evidence="3">The sequence shown here is derived from an EMBL/GenBank/DDBJ whole genome shotgun (WGS) entry which is preliminary data.</text>
</comment>
<organism evidence="3 4">
    <name type="scientific">Polarella glacialis</name>
    <name type="common">Dinoflagellate</name>
    <dbReference type="NCBI Taxonomy" id="89957"/>
    <lineage>
        <taxon>Eukaryota</taxon>
        <taxon>Sar</taxon>
        <taxon>Alveolata</taxon>
        <taxon>Dinophyceae</taxon>
        <taxon>Suessiales</taxon>
        <taxon>Suessiaceae</taxon>
        <taxon>Polarella</taxon>
    </lineage>
</organism>
<dbReference type="AlphaFoldDB" id="A0A813L838"/>
<dbReference type="InterPro" id="IPR000626">
    <property type="entry name" value="Ubiquitin-like_dom"/>
</dbReference>
<feature type="domain" description="Ubiquitin-like" evidence="2">
    <location>
        <begin position="84"/>
        <end position="165"/>
    </location>
</feature>
<feature type="chain" id="PRO_5032300760" description="Ubiquitin-like domain-containing protein" evidence="1">
    <location>
        <begin position="26"/>
        <end position="166"/>
    </location>
</feature>
<accession>A0A813L838</accession>
<evidence type="ECO:0000313" key="3">
    <source>
        <dbReference type="EMBL" id="CAE8722556.1"/>
    </source>
</evidence>
<keyword evidence="1" id="KW-0732">Signal</keyword>
<dbReference type="Proteomes" id="UP000626109">
    <property type="component" value="Unassembled WGS sequence"/>
</dbReference>